<dbReference type="AlphaFoldDB" id="A0A6N7EZW9"/>
<dbReference type="InParanoid" id="A0A6N7EZW9"/>
<gene>
    <name evidence="1" type="ORF">GCU85_09245</name>
</gene>
<evidence type="ECO:0000313" key="2">
    <source>
        <dbReference type="Proteomes" id="UP000471298"/>
    </source>
</evidence>
<keyword evidence="2" id="KW-1185">Reference proteome</keyword>
<proteinExistence type="predicted"/>
<comment type="caution">
    <text evidence="1">The sequence shown here is derived from an EMBL/GenBank/DDBJ whole genome shotgun (WGS) entry which is preliminary data.</text>
</comment>
<reference evidence="1 2" key="1">
    <citation type="submission" date="2019-10" db="EMBL/GenBank/DDBJ databases">
        <title>Cardiobacteriales fam. a chemoheterotrophic member of the order Cardiobacteriales, and proposal of Cardiobacteriales fam. nov.</title>
        <authorList>
            <person name="Wang C."/>
        </authorList>
    </citation>
    <scope>NUCLEOTIDE SEQUENCE [LARGE SCALE GENOMIC DNA]</scope>
    <source>
        <strain evidence="1 2">ML27</strain>
    </source>
</reference>
<organism evidence="1 2">
    <name type="scientific">Ostreibacterium oceani</name>
    <dbReference type="NCBI Taxonomy" id="2654998"/>
    <lineage>
        <taxon>Bacteria</taxon>
        <taxon>Pseudomonadati</taxon>
        <taxon>Pseudomonadota</taxon>
        <taxon>Gammaproteobacteria</taxon>
        <taxon>Cardiobacteriales</taxon>
        <taxon>Ostreibacteriaceae</taxon>
        <taxon>Ostreibacterium</taxon>
    </lineage>
</organism>
<dbReference type="Proteomes" id="UP000471298">
    <property type="component" value="Unassembled WGS sequence"/>
</dbReference>
<dbReference type="EMBL" id="WHNW01000013">
    <property type="protein sequence ID" value="MPV86909.1"/>
    <property type="molecule type" value="Genomic_DNA"/>
</dbReference>
<evidence type="ECO:0000313" key="1">
    <source>
        <dbReference type="EMBL" id="MPV86909.1"/>
    </source>
</evidence>
<accession>A0A6N7EZW9</accession>
<name>A0A6N7EZW9_9GAMM</name>
<protein>
    <submittedName>
        <fullName evidence="1">Uncharacterized protein</fullName>
    </submittedName>
</protein>
<sequence>MAKPAMYRYAILDSERRVVESIFVSAALITDPARLPVCHDVALARFVLITDTIVDPIVDPATDAQGSARPVAVGDIYADGVFTAAPPPRSVTISKHAFFARLTMPEKMLLIAPDNVGDMPNMPQLPIEATVMLKVFAKEIELAADIDLDHPALVGGLNQLESMGLLQTGRADEIRGVSDTDA</sequence>
<dbReference type="RefSeq" id="WP_152810898.1">
    <property type="nucleotide sequence ID" value="NZ_WHNW01000013.1"/>
</dbReference>